<keyword evidence="2" id="KW-1185">Reference proteome</keyword>
<dbReference type="WBParaSite" id="MCU_001272-RA">
    <property type="protein sequence ID" value="MCU_001272-RA"/>
    <property type="gene ID" value="MCU_001272"/>
</dbReference>
<dbReference type="OrthoDB" id="6241714at2759"/>
<dbReference type="EMBL" id="UXSR01000003">
    <property type="protein sequence ID" value="VDD74049.1"/>
    <property type="molecule type" value="Genomic_DNA"/>
</dbReference>
<evidence type="ECO:0000313" key="1">
    <source>
        <dbReference type="EMBL" id="VDD74049.1"/>
    </source>
</evidence>
<dbReference type="Proteomes" id="UP000267029">
    <property type="component" value="Unassembled WGS sequence"/>
</dbReference>
<organism evidence="3">
    <name type="scientific">Mesocestoides corti</name>
    <name type="common">Flatworm</name>
    <dbReference type="NCBI Taxonomy" id="53468"/>
    <lineage>
        <taxon>Eukaryota</taxon>
        <taxon>Metazoa</taxon>
        <taxon>Spiralia</taxon>
        <taxon>Lophotrochozoa</taxon>
        <taxon>Platyhelminthes</taxon>
        <taxon>Cestoda</taxon>
        <taxon>Eucestoda</taxon>
        <taxon>Cyclophyllidea</taxon>
        <taxon>Mesocestoididae</taxon>
        <taxon>Mesocestoides</taxon>
    </lineage>
</organism>
<reference evidence="3" key="2">
    <citation type="submission" date="2019-11" db="UniProtKB">
        <authorList>
            <consortium name="WormBaseParasite"/>
        </authorList>
    </citation>
    <scope>IDENTIFICATION</scope>
</reference>
<protein>
    <submittedName>
        <fullName evidence="3">PhoU domain-containing protein</fullName>
    </submittedName>
</protein>
<proteinExistence type="predicted"/>
<dbReference type="AlphaFoldDB" id="A0A0R3U146"/>
<evidence type="ECO:0000313" key="2">
    <source>
        <dbReference type="Proteomes" id="UP000267029"/>
    </source>
</evidence>
<reference evidence="1 2" key="1">
    <citation type="submission" date="2018-10" db="EMBL/GenBank/DDBJ databases">
        <authorList>
            <consortium name="Pathogen Informatics"/>
        </authorList>
    </citation>
    <scope>NUCLEOTIDE SEQUENCE [LARGE SCALE GENOMIC DNA]</scope>
</reference>
<name>A0A0R3U146_MESCO</name>
<gene>
    <name evidence="1" type="ORF">MCOS_LOCUS52</name>
</gene>
<sequence>MFPVFNYSLTGLVVPNNSSPYALYWFVVQELQKTVMEKLKRETWMRRWLEAQKSIDLQIDILQRLLKLLKGDDGLLTLLRHLHDSDILPVENRLPIEGITLGENLPSELCAARKAQENFVASVTGDLEVLGEIAQQLDDLASVVFSSTDWLANEDVIAKLSEAGHLCLYLTSLRVHRLQQEMAQKLSIFSS</sequence>
<accession>A0A0R3U146</accession>
<evidence type="ECO:0000313" key="3">
    <source>
        <dbReference type="WBParaSite" id="MCU_001272-RA"/>
    </source>
</evidence>